<dbReference type="KEGG" id="agi:FSB73_06770"/>
<dbReference type="AlphaFoldDB" id="A0A5B8VRZ8"/>
<evidence type="ECO:0000256" key="2">
    <source>
        <dbReference type="ARBA" id="ARBA00009348"/>
    </source>
</evidence>
<dbReference type="Pfam" id="PF13088">
    <property type="entry name" value="BNR_2"/>
    <property type="match status" value="1"/>
</dbReference>
<dbReference type="GO" id="GO:0005737">
    <property type="term" value="C:cytoplasm"/>
    <property type="evidence" value="ECO:0007669"/>
    <property type="project" value="TreeGrafter"/>
</dbReference>
<comment type="catalytic activity">
    <reaction evidence="1">
        <text>Hydrolysis of alpha-(2-&gt;3)-, alpha-(2-&gt;6)-, alpha-(2-&gt;8)- glycosidic linkages of terminal sialic acid residues in oligosaccharides, glycoproteins, glycolipids, colominic acid and synthetic substrates.</text>
        <dbReference type="EC" id="3.2.1.18"/>
    </reaction>
</comment>
<protein>
    <recommendedName>
        <fullName evidence="3">exo-alpha-sialidase</fullName>
        <ecNumber evidence="3">3.2.1.18</ecNumber>
    </recommendedName>
</protein>
<name>A0A5B8VRZ8_9BACT</name>
<keyword evidence="6" id="KW-1185">Reference proteome</keyword>
<dbReference type="Gene3D" id="2.120.10.10">
    <property type="match status" value="1"/>
</dbReference>
<dbReference type="InterPro" id="IPR011040">
    <property type="entry name" value="Sialidase"/>
</dbReference>
<evidence type="ECO:0000256" key="1">
    <source>
        <dbReference type="ARBA" id="ARBA00000427"/>
    </source>
</evidence>
<reference evidence="5 6" key="1">
    <citation type="journal article" date="2017" name="Int. J. Syst. Evol. Microbiol.">
        <title>Arachidicoccus ginsenosidivorans sp. nov., with ginsenoside-converting activity isolated from ginseng cultivating soil.</title>
        <authorList>
            <person name="Siddiqi M.Z."/>
            <person name="Aslam Z."/>
            <person name="Im W.T."/>
        </authorList>
    </citation>
    <scope>NUCLEOTIDE SEQUENCE [LARGE SCALE GENOMIC DNA]</scope>
    <source>
        <strain evidence="5 6">Gsoil 809</strain>
    </source>
</reference>
<evidence type="ECO:0000259" key="4">
    <source>
        <dbReference type="Pfam" id="PF13088"/>
    </source>
</evidence>
<evidence type="ECO:0000313" key="5">
    <source>
        <dbReference type="EMBL" id="QEC74209.1"/>
    </source>
</evidence>
<dbReference type="PANTHER" id="PTHR10628">
    <property type="entry name" value="SIALIDASE"/>
    <property type="match status" value="1"/>
</dbReference>
<proteinExistence type="inferred from homology"/>
<dbReference type="InterPro" id="IPR036278">
    <property type="entry name" value="Sialidase_sf"/>
</dbReference>
<evidence type="ECO:0000256" key="3">
    <source>
        <dbReference type="ARBA" id="ARBA00012733"/>
    </source>
</evidence>
<evidence type="ECO:0000313" key="6">
    <source>
        <dbReference type="Proteomes" id="UP000321291"/>
    </source>
</evidence>
<feature type="domain" description="Sialidase" evidence="4">
    <location>
        <begin position="61"/>
        <end position="374"/>
    </location>
</feature>
<dbReference type="OrthoDB" id="7294637at2"/>
<dbReference type="InterPro" id="IPR026856">
    <property type="entry name" value="Sialidase_fam"/>
</dbReference>
<comment type="similarity">
    <text evidence="2">Belongs to the glycosyl hydrolase 33 family.</text>
</comment>
<dbReference type="PANTHER" id="PTHR10628:SF30">
    <property type="entry name" value="EXO-ALPHA-SIALIDASE"/>
    <property type="match status" value="1"/>
</dbReference>
<dbReference type="GO" id="GO:0006689">
    <property type="term" value="P:ganglioside catabolic process"/>
    <property type="evidence" value="ECO:0007669"/>
    <property type="project" value="TreeGrafter"/>
</dbReference>
<dbReference type="EC" id="3.2.1.18" evidence="3"/>
<dbReference type="GO" id="GO:0016020">
    <property type="term" value="C:membrane"/>
    <property type="evidence" value="ECO:0007669"/>
    <property type="project" value="TreeGrafter"/>
</dbReference>
<organism evidence="5 6">
    <name type="scientific">Arachidicoccus ginsenosidivorans</name>
    <dbReference type="NCBI Taxonomy" id="496057"/>
    <lineage>
        <taxon>Bacteria</taxon>
        <taxon>Pseudomonadati</taxon>
        <taxon>Bacteroidota</taxon>
        <taxon>Chitinophagia</taxon>
        <taxon>Chitinophagales</taxon>
        <taxon>Chitinophagaceae</taxon>
        <taxon>Arachidicoccus</taxon>
    </lineage>
</organism>
<dbReference type="SUPFAM" id="SSF50939">
    <property type="entry name" value="Sialidases"/>
    <property type="match status" value="1"/>
</dbReference>
<dbReference type="EMBL" id="CP042434">
    <property type="protein sequence ID" value="QEC74209.1"/>
    <property type="molecule type" value="Genomic_DNA"/>
</dbReference>
<accession>A0A5B8VRZ8</accession>
<gene>
    <name evidence="5" type="ORF">FSB73_06770</name>
</gene>
<dbReference type="Proteomes" id="UP000321291">
    <property type="component" value="Chromosome"/>
</dbReference>
<sequence>MLLTCSSLLVACKTSQNAVQELAGNPAIKSIDTTPAVTVFESGSQGYKSFRIPAIIKAPDGTLLAFAEGRVDGGADFGHVKIVLRRSKDQGKSWGALSVAASNGDLQAGNPAPVVDYSDPAYPKGRIFLFYNTGNVDEGRMRKKEGVREIWYVTSTDNGRSWSDPVNITDQTNKIDQPNLNPRWNHPEDWRSYANTPGHAMQLKTGHYKGRIYVAANHSQGAPKADFTDYVAHGFYTDDHAKSFHISQNNAFPGSNESTAAELSKGRLLMNSRDQSGRQRNRIIAISSDGGQSWDTTYYDKQLPDPICEGAILTLNYGKKHNTLAFSNNASRSGRDSLTLRISYDDAQSWPVQYLIEASNTAYSDIVQVSKNEVGILYEAAGYRKIKFKLVNWKKAH</sequence>
<dbReference type="GO" id="GO:0009313">
    <property type="term" value="P:oligosaccharide catabolic process"/>
    <property type="evidence" value="ECO:0007669"/>
    <property type="project" value="TreeGrafter"/>
</dbReference>
<dbReference type="CDD" id="cd15482">
    <property type="entry name" value="Sialidase_non-viral"/>
    <property type="match status" value="1"/>
</dbReference>
<dbReference type="GO" id="GO:0004308">
    <property type="term" value="F:exo-alpha-sialidase activity"/>
    <property type="evidence" value="ECO:0007669"/>
    <property type="project" value="UniProtKB-EC"/>
</dbReference>